<dbReference type="AlphaFoldDB" id="A0A5C7XGK1"/>
<comment type="caution">
    <text evidence="12">The sequence shown here is derived from an EMBL/GenBank/DDBJ whole genome shotgun (WGS) entry which is preliminary data.</text>
</comment>
<keyword evidence="4" id="KW-0285">Flavoprotein</keyword>
<evidence type="ECO:0000313" key="13">
    <source>
        <dbReference type="Proteomes" id="UP000321797"/>
    </source>
</evidence>
<evidence type="ECO:0000256" key="9">
    <source>
        <dbReference type="PIRSR" id="PIRSR000362-1"/>
    </source>
</evidence>
<dbReference type="InterPro" id="IPR055275">
    <property type="entry name" value="Ferredox_Rdtase"/>
</dbReference>
<dbReference type="Gene3D" id="3.40.50.720">
    <property type="entry name" value="NAD(P)-binding Rossmann-like Domain"/>
    <property type="match status" value="1"/>
</dbReference>
<evidence type="ECO:0000313" key="12">
    <source>
        <dbReference type="EMBL" id="TXI48759.1"/>
    </source>
</evidence>
<dbReference type="Gene3D" id="3.50.50.60">
    <property type="entry name" value="FAD/NAD(P)-binding domain"/>
    <property type="match status" value="1"/>
</dbReference>
<evidence type="ECO:0000256" key="7">
    <source>
        <dbReference type="ARBA" id="ARBA00023002"/>
    </source>
</evidence>
<evidence type="ECO:0000256" key="1">
    <source>
        <dbReference type="ARBA" id="ARBA00001974"/>
    </source>
</evidence>
<gene>
    <name evidence="12" type="ORF">E6Q54_23405</name>
</gene>
<evidence type="ECO:0000256" key="3">
    <source>
        <dbReference type="ARBA" id="ARBA00013223"/>
    </source>
</evidence>
<dbReference type="InterPro" id="IPR023753">
    <property type="entry name" value="FAD/NAD-binding_dom"/>
</dbReference>
<feature type="binding site" evidence="10">
    <location>
        <position position="368"/>
    </location>
    <ligand>
        <name>NADP(+)</name>
        <dbReference type="ChEBI" id="CHEBI:58349"/>
    </ligand>
</feature>
<feature type="binding site" evidence="9">
    <location>
        <position position="47"/>
    </location>
    <ligand>
        <name>FAD</name>
        <dbReference type="ChEBI" id="CHEBI:57692"/>
    </ligand>
</feature>
<feature type="binding site" evidence="9">
    <location>
        <position position="361"/>
    </location>
    <ligand>
        <name>FAD</name>
        <dbReference type="ChEBI" id="CHEBI:57692"/>
    </ligand>
</feature>
<dbReference type="InterPro" id="IPR021163">
    <property type="entry name" value="Ferredox_Rdtase_adrenod"/>
</dbReference>
<keyword evidence="7" id="KW-0560">Oxidoreductase</keyword>
<comment type="catalytic activity">
    <reaction evidence="8">
        <text>2 reduced [2Fe-2S]-[ferredoxin] + NADP(+) + H(+) = 2 oxidized [2Fe-2S]-[ferredoxin] + NADPH</text>
        <dbReference type="Rhea" id="RHEA:20125"/>
        <dbReference type="Rhea" id="RHEA-COMP:10000"/>
        <dbReference type="Rhea" id="RHEA-COMP:10001"/>
        <dbReference type="ChEBI" id="CHEBI:15378"/>
        <dbReference type="ChEBI" id="CHEBI:33737"/>
        <dbReference type="ChEBI" id="CHEBI:33738"/>
        <dbReference type="ChEBI" id="CHEBI:57783"/>
        <dbReference type="ChEBI" id="CHEBI:58349"/>
        <dbReference type="EC" id="1.18.1.2"/>
    </reaction>
</comment>
<evidence type="ECO:0000256" key="6">
    <source>
        <dbReference type="ARBA" id="ARBA00022857"/>
    </source>
</evidence>
<proteinExistence type="inferred from homology"/>
<feature type="binding site" evidence="10">
    <location>
        <begin position="198"/>
        <end position="199"/>
    </location>
    <ligand>
        <name>NADP(+)</name>
        <dbReference type="ChEBI" id="CHEBI:58349"/>
    </ligand>
</feature>
<evidence type="ECO:0000256" key="5">
    <source>
        <dbReference type="ARBA" id="ARBA00022827"/>
    </source>
</evidence>
<dbReference type="SUPFAM" id="SSF51971">
    <property type="entry name" value="Nucleotide-binding domain"/>
    <property type="match status" value="2"/>
</dbReference>
<evidence type="ECO:0000256" key="10">
    <source>
        <dbReference type="PIRSR" id="PIRSR000362-2"/>
    </source>
</evidence>
<organism evidence="12 13">
    <name type="scientific">Mycolicibacter arupensis</name>
    <dbReference type="NCBI Taxonomy" id="342002"/>
    <lineage>
        <taxon>Bacteria</taxon>
        <taxon>Bacillati</taxon>
        <taxon>Actinomycetota</taxon>
        <taxon>Actinomycetes</taxon>
        <taxon>Mycobacteriales</taxon>
        <taxon>Mycobacteriaceae</taxon>
        <taxon>Mycolicibacter</taxon>
    </lineage>
</organism>
<dbReference type="InterPro" id="IPR036188">
    <property type="entry name" value="FAD/NAD-bd_sf"/>
</dbReference>
<feature type="binding site" evidence="10">
    <location>
        <begin position="154"/>
        <end position="157"/>
    </location>
    <ligand>
        <name>NADP(+)</name>
        <dbReference type="ChEBI" id="CHEBI:58349"/>
    </ligand>
</feature>
<evidence type="ECO:0000256" key="4">
    <source>
        <dbReference type="ARBA" id="ARBA00022630"/>
    </source>
</evidence>
<evidence type="ECO:0000256" key="8">
    <source>
        <dbReference type="ARBA" id="ARBA00047776"/>
    </source>
</evidence>
<feature type="binding site" evidence="9">
    <location>
        <begin position="368"/>
        <end position="370"/>
    </location>
    <ligand>
        <name>FAD</name>
        <dbReference type="ChEBI" id="CHEBI:57692"/>
    </ligand>
</feature>
<dbReference type="PRINTS" id="PR00419">
    <property type="entry name" value="ADXRDTASE"/>
</dbReference>
<dbReference type="PIRSF" id="PIRSF000362">
    <property type="entry name" value="FNR"/>
    <property type="match status" value="1"/>
</dbReference>
<keyword evidence="5 9" id="KW-0274">FAD</keyword>
<dbReference type="EMBL" id="SSGD01000178">
    <property type="protein sequence ID" value="TXI48759.1"/>
    <property type="molecule type" value="Genomic_DNA"/>
</dbReference>
<sequence>MRPYHVAIVGSGPSGYFAAASLLKLAAGGETDVRIDMLEMLPTPWGLVRSGVAPDHPKIKSISAQFEKTAADPRFRFYGNVTVGEHVTPAELAERYDAVIYAIGAQSNRQLGIPGEDLPGSVAAVDFVGWYNAHPHFADHAPDLSCSRAIVVGNGNVALDVARILVSQPDELRRTDIADHALDALGPRGIEEVVIIGRRGPLQATFTSPELRELGDLKGLDDVDVVIDAAEFAGITDEDIEAAAKHPKQNAKVLRTYVGRPLRPGHRRIVFRFATSPIEIRGEGRVEEIVLGRNELVTDDQGWVSARDTGEREVLATQLVVRSVGYRGVPIAGLPFDERSGTIPHTAGRVEGSDNEYVVGWIKRGPSGVIGSNKSDSQATVDTLAADLAARVAETGLPERDADHEVQLHRWLLSRQPHLVTAEHWQLIDAHERSIGEPHGRPRVKLASVEEMLQVGHGPSAQESCAECDAVELTSREVPLPESQPQ</sequence>
<dbReference type="Proteomes" id="UP000321797">
    <property type="component" value="Unassembled WGS sequence"/>
</dbReference>
<name>A0A5C7XGK1_9MYCO</name>
<feature type="binding site" evidence="10">
    <location>
        <position position="210"/>
    </location>
    <ligand>
        <name>NADP(+)</name>
        <dbReference type="ChEBI" id="CHEBI:58349"/>
    </ligand>
</feature>
<evidence type="ECO:0000259" key="11">
    <source>
        <dbReference type="Pfam" id="PF07992"/>
    </source>
</evidence>
<feature type="binding site" evidence="9">
    <location>
        <position position="14"/>
    </location>
    <ligand>
        <name>FAD</name>
        <dbReference type="ChEBI" id="CHEBI:57692"/>
    </ligand>
</feature>
<comment type="cofactor">
    <cofactor evidence="1 9">
        <name>FAD</name>
        <dbReference type="ChEBI" id="CHEBI:57692"/>
    </cofactor>
</comment>
<accession>A0A5C7XGK1</accession>
<dbReference type="PANTHER" id="PTHR48467:SF1">
    <property type="entry name" value="GLUTAMATE SYNTHASE 1 [NADH], CHLOROPLASTIC-LIKE"/>
    <property type="match status" value="1"/>
</dbReference>
<keyword evidence="6 10" id="KW-0521">NADP</keyword>
<protein>
    <recommendedName>
        <fullName evidence="3">ferredoxin--NADP(+) reductase</fullName>
        <ecNumber evidence="3">1.18.1.2</ecNumber>
    </recommendedName>
</protein>
<dbReference type="EC" id="1.18.1.2" evidence="3"/>
<feature type="binding site" evidence="9">
    <location>
        <position position="83"/>
    </location>
    <ligand>
        <name>FAD</name>
        <dbReference type="ChEBI" id="CHEBI:57692"/>
    </ligand>
</feature>
<dbReference type="GO" id="GO:0004324">
    <property type="term" value="F:ferredoxin-NADP+ reductase activity"/>
    <property type="evidence" value="ECO:0007669"/>
    <property type="project" value="UniProtKB-EC"/>
</dbReference>
<feature type="domain" description="FAD/NAD(P)-binding" evidence="11">
    <location>
        <begin position="4"/>
        <end position="171"/>
    </location>
</feature>
<comment type="similarity">
    <text evidence="2">Belongs to the ferredoxin--NADP reductase type 1 family.</text>
</comment>
<reference evidence="12 13" key="1">
    <citation type="submission" date="2018-09" db="EMBL/GenBank/DDBJ databases">
        <title>Metagenome Assembled Genomes from an Advanced Water Purification Facility.</title>
        <authorList>
            <person name="Stamps B.W."/>
            <person name="Spear J.R."/>
        </authorList>
    </citation>
    <scope>NUCLEOTIDE SEQUENCE [LARGE SCALE GENOMIC DNA]</scope>
    <source>
        <strain evidence="12">Bin_29_2</strain>
    </source>
</reference>
<dbReference type="PANTHER" id="PTHR48467">
    <property type="entry name" value="GLUTAMATE SYNTHASE 1 [NADH], CHLOROPLASTIC-LIKE"/>
    <property type="match status" value="1"/>
</dbReference>
<feature type="binding site" evidence="9">
    <location>
        <position position="39"/>
    </location>
    <ligand>
        <name>FAD</name>
        <dbReference type="ChEBI" id="CHEBI:57692"/>
    </ligand>
</feature>
<evidence type="ECO:0000256" key="2">
    <source>
        <dbReference type="ARBA" id="ARBA00008312"/>
    </source>
</evidence>
<dbReference type="Pfam" id="PF07992">
    <property type="entry name" value="Pyr_redox_2"/>
    <property type="match status" value="1"/>
</dbReference>